<dbReference type="GeneID" id="116209545"/>
<feature type="compositionally biased region" description="Basic residues" evidence="1">
    <location>
        <begin position="346"/>
        <end position="355"/>
    </location>
</feature>
<reference evidence="3" key="2">
    <citation type="submission" date="2017-06" db="EMBL/GenBank/DDBJ databases">
        <title>The pomegranate genome and the genomics of punicalagin biosynthesis.</title>
        <authorList>
            <person name="Xu C."/>
        </authorList>
    </citation>
    <scope>NUCLEOTIDE SEQUENCE [LARGE SCALE GENOMIC DNA]</scope>
    <source>
        <tissue evidence="3">Fresh leaf</tissue>
    </source>
</reference>
<dbReference type="PANTHER" id="PTHR45089:SF24">
    <property type="entry name" value="DNAJ HEAT SHOCK N-TERMINAL DOMAIN-CONTAINING PROTEIN"/>
    <property type="match status" value="1"/>
</dbReference>
<feature type="compositionally biased region" description="Acidic residues" evidence="1">
    <location>
        <begin position="308"/>
        <end position="330"/>
    </location>
</feature>
<dbReference type="Pfam" id="PF11926">
    <property type="entry name" value="DUF3444"/>
    <property type="match status" value="2"/>
</dbReference>
<dbReference type="Proteomes" id="UP000515151">
    <property type="component" value="Chromosome 5"/>
</dbReference>
<gene>
    <name evidence="6 7" type="primary">LOC116209545</name>
    <name evidence="3" type="ORF">CDL15_Pgr008463</name>
</gene>
<reference evidence="6 7" key="4">
    <citation type="submission" date="2025-04" db="UniProtKB">
        <authorList>
            <consortium name="RefSeq"/>
        </authorList>
    </citation>
    <scope>IDENTIFICATION</scope>
    <source>
        <tissue evidence="6 7">Leaf</tissue>
    </source>
</reference>
<dbReference type="InterPro" id="IPR056988">
    <property type="entry name" value="Zn_ribbon_pln"/>
</dbReference>
<evidence type="ECO:0000313" key="5">
    <source>
        <dbReference type="Proteomes" id="UP000515151"/>
    </source>
</evidence>
<dbReference type="RefSeq" id="XP_031399064.1">
    <property type="nucleotide sequence ID" value="XM_031543204.1"/>
</dbReference>
<keyword evidence="5" id="KW-1185">Reference proteome</keyword>
<reference evidence="5" key="3">
    <citation type="journal article" date="2020" name="Plant Biotechnol. J.">
        <title>The pomegranate (Punica granatum L.) draft genome dissects genetic divergence between soft- and hard-seeded cultivars.</title>
        <authorList>
            <person name="Luo X."/>
            <person name="Li H."/>
            <person name="Wu Z."/>
            <person name="Yao W."/>
            <person name="Zhao P."/>
            <person name="Cao D."/>
            <person name="Yu H."/>
            <person name="Li K."/>
            <person name="Poudel K."/>
            <person name="Zhao D."/>
            <person name="Zhang F."/>
            <person name="Xia X."/>
            <person name="Chen L."/>
            <person name="Wang Q."/>
            <person name="Jing D."/>
            <person name="Cao S."/>
        </authorList>
    </citation>
    <scope>NUCLEOTIDE SEQUENCE [LARGE SCALE GENOMIC DNA]</scope>
</reference>
<dbReference type="SUPFAM" id="SSF46565">
    <property type="entry name" value="Chaperone J-domain"/>
    <property type="match status" value="1"/>
</dbReference>
<protein>
    <submittedName>
        <fullName evidence="6">Uncharacterized protein LOC116209545 isoform X1</fullName>
    </submittedName>
    <submittedName>
        <fullName evidence="7">Uncharacterized protein LOC116209545 isoform X2</fullName>
    </submittedName>
</protein>
<feature type="compositionally biased region" description="Basic and acidic residues" evidence="1">
    <location>
        <begin position="331"/>
        <end position="345"/>
    </location>
</feature>
<evidence type="ECO:0000256" key="1">
    <source>
        <dbReference type="SAM" id="MobiDB-lite"/>
    </source>
</evidence>
<dbReference type="Pfam" id="PF00226">
    <property type="entry name" value="DnaJ"/>
    <property type="match status" value="1"/>
</dbReference>
<reference evidence="4" key="1">
    <citation type="journal article" date="2017" name="Plant J.">
        <title>The pomegranate (Punica granatum L.) genome and the genomics of punicalagin biosynthesis.</title>
        <authorList>
            <person name="Qin G."/>
            <person name="Xu C."/>
            <person name="Ming R."/>
            <person name="Tang H."/>
            <person name="Guyot R."/>
            <person name="Kramer E.M."/>
            <person name="Hu Y."/>
            <person name="Yi X."/>
            <person name="Qi Y."/>
            <person name="Xu X."/>
            <person name="Gao Z."/>
            <person name="Pan H."/>
            <person name="Jian J."/>
            <person name="Tian Y."/>
            <person name="Yue Z."/>
            <person name="Xu Y."/>
        </authorList>
    </citation>
    <scope>NUCLEOTIDE SEQUENCE [LARGE SCALE GENOMIC DNA]</scope>
    <source>
        <strain evidence="4">cv. Dabenzi</strain>
    </source>
</reference>
<evidence type="ECO:0000313" key="6">
    <source>
        <dbReference type="RefSeq" id="XP_031399064.1"/>
    </source>
</evidence>
<proteinExistence type="predicted"/>
<feature type="domain" description="J" evidence="2">
    <location>
        <begin position="66"/>
        <end position="130"/>
    </location>
</feature>
<dbReference type="InterPro" id="IPR001623">
    <property type="entry name" value="DnaJ_domain"/>
</dbReference>
<dbReference type="Gene3D" id="1.10.287.110">
    <property type="entry name" value="DnaJ domain"/>
    <property type="match status" value="1"/>
</dbReference>
<dbReference type="RefSeq" id="XP_031399065.1">
    <property type="nucleotide sequence ID" value="XM_031543205.1"/>
</dbReference>
<dbReference type="SMART" id="SM00271">
    <property type="entry name" value="DnaJ"/>
    <property type="match status" value="1"/>
</dbReference>
<dbReference type="PRINTS" id="PR00625">
    <property type="entry name" value="JDOMAIN"/>
</dbReference>
<dbReference type="AlphaFoldDB" id="A0A218WQ87"/>
<organism evidence="3 4">
    <name type="scientific">Punica granatum</name>
    <name type="common">Pomegranate</name>
    <dbReference type="NCBI Taxonomy" id="22663"/>
    <lineage>
        <taxon>Eukaryota</taxon>
        <taxon>Viridiplantae</taxon>
        <taxon>Streptophyta</taxon>
        <taxon>Embryophyta</taxon>
        <taxon>Tracheophyta</taxon>
        <taxon>Spermatophyta</taxon>
        <taxon>Magnoliopsida</taxon>
        <taxon>eudicotyledons</taxon>
        <taxon>Gunneridae</taxon>
        <taxon>Pentapetalae</taxon>
        <taxon>rosids</taxon>
        <taxon>malvids</taxon>
        <taxon>Myrtales</taxon>
        <taxon>Lythraceae</taxon>
        <taxon>Punica</taxon>
    </lineage>
</organism>
<evidence type="ECO:0000313" key="7">
    <source>
        <dbReference type="RefSeq" id="XP_031399065.1"/>
    </source>
</evidence>
<dbReference type="OrthoDB" id="10250354at2759"/>
<evidence type="ECO:0000313" key="4">
    <source>
        <dbReference type="Proteomes" id="UP000197138"/>
    </source>
</evidence>
<accession>A0A218WQ87</accession>
<feature type="region of interest" description="Disordered" evidence="1">
    <location>
        <begin position="243"/>
        <end position="445"/>
    </location>
</feature>
<evidence type="ECO:0000313" key="3">
    <source>
        <dbReference type="EMBL" id="OWM74152.1"/>
    </source>
</evidence>
<evidence type="ECO:0000259" key="2">
    <source>
        <dbReference type="PROSITE" id="PS50076"/>
    </source>
</evidence>
<name>A0A218WQ87_PUNGR</name>
<dbReference type="InterPro" id="IPR036869">
    <property type="entry name" value="J_dom_sf"/>
</dbReference>
<sequence length="939" mass="106905">MECNKEEALRAKALAEKKLQSKDFQGARKIALRAQQLYSDLENISQMLMVCDIHCSAEKKLGAEMDWYSILQLERTADDAAIKKQYRKFALQLHPDKNKFPGAEAAFKLIGEAQRVLLDREKRKMHDTKRAANVSTARARAASFSRASAPYQSQPKANWSASNGVEINFRGNFAGFSSQHPKPPPPQSGPNCRPTFWTVCPFCSVKYQYYRDIINRSLTCQNCQKTFVAYDLNFPNPGVSPSINVQKPRFPEQEPFPKHGYSKVELGPKGASTAEIRRPKVPQKTGFQNTAASACKVNNRKRARSQEEESSESVDSESSSESDDVEEIMAEDGHLPANRRSERPVRRSARQRQKVSYKDSFSDDDDGGGVDLSERAKGNGQPSKEENKNSGREEASKPTRQDGDDEDHKEKQSEGFEESLLSDDESERDVGMKTEEMPESFEYPEPDFYDFDKDREEGCFSVGQTWAAYDTVEGMPRFYARIKKVLSPGFKLRITWLEPNPETQDGSIWVEANLPVSCGKFVVGQTEDIENRLMFSHRMNCEKGSSNTHIIYPNVGETWAIFKNWDIKWHCDPTNHKKYEYDFVEILSEYIDNVGIHAAYLQKVKGFTSLFVQTSREGSTSFQIYPEELYRFSHRVPSFRLTGKEREGVPEGCLELDPASIPLNIEEIDLSSNPDVVTHEVAVEGKSSRADEKGTSISELDHPPGFSPVESIDIPDSEFHNFDDSNSPENFQMGHVWALYADEDSLPKYYCQIVKVTPPPQFELHVRWLTLCMLPNNAICWENKQMPFCCGKFKVRKGSPTIYTNTASFSHRMKAERGKSGFFEILPEKGELWALYRHWNPQMMCSDLESCEYDLVEVIERNEIVVKVLVLERVDGFNSVFKSQMRGSSKVTREIPVAEILRFSHQVPAFQLAEERNGSLRGCWELDTAALPVHFFRSK</sequence>
<dbReference type="Pfam" id="PF23551">
    <property type="entry name" value="Zn_ribbon_20"/>
    <property type="match status" value="1"/>
</dbReference>
<dbReference type="CDD" id="cd06257">
    <property type="entry name" value="DnaJ"/>
    <property type="match status" value="1"/>
</dbReference>
<dbReference type="EMBL" id="MTKT01003794">
    <property type="protein sequence ID" value="OWM74152.1"/>
    <property type="molecule type" value="Genomic_DNA"/>
</dbReference>
<feature type="compositionally biased region" description="Acidic residues" evidence="1">
    <location>
        <begin position="415"/>
        <end position="427"/>
    </location>
</feature>
<dbReference type="InterPro" id="IPR024593">
    <property type="entry name" value="DUF3444"/>
</dbReference>
<dbReference type="PROSITE" id="PS50076">
    <property type="entry name" value="DNAJ_2"/>
    <property type="match status" value="1"/>
</dbReference>
<dbReference type="PANTHER" id="PTHR45089">
    <property type="entry name" value="DNAJ HEAT SHOCK AMINO-TERMINAL DOMAIN PROTEIN-RELATED"/>
    <property type="match status" value="1"/>
</dbReference>
<feature type="compositionally biased region" description="Basic and acidic residues" evidence="1">
    <location>
        <begin position="372"/>
        <end position="414"/>
    </location>
</feature>
<dbReference type="Proteomes" id="UP000197138">
    <property type="component" value="Unassembled WGS sequence"/>
</dbReference>